<evidence type="ECO:0000313" key="3">
    <source>
        <dbReference type="Proteomes" id="UP000277580"/>
    </source>
</evidence>
<dbReference type="InParanoid" id="A0A3N4KKP2"/>
<organism evidence="2 3">
    <name type="scientific">Morchella conica CCBAS932</name>
    <dbReference type="NCBI Taxonomy" id="1392247"/>
    <lineage>
        <taxon>Eukaryota</taxon>
        <taxon>Fungi</taxon>
        <taxon>Dikarya</taxon>
        <taxon>Ascomycota</taxon>
        <taxon>Pezizomycotina</taxon>
        <taxon>Pezizomycetes</taxon>
        <taxon>Pezizales</taxon>
        <taxon>Morchellaceae</taxon>
        <taxon>Morchella</taxon>
    </lineage>
</organism>
<keyword evidence="1" id="KW-0175">Coiled coil</keyword>
<dbReference type="Proteomes" id="UP000277580">
    <property type="component" value="Unassembled WGS sequence"/>
</dbReference>
<evidence type="ECO:0000256" key="1">
    <source>
        <dbReference type="SAM" id="Coils"/>
    </source>
</evidence>
<feature type="coiled-coil region" evidence="1">
    <location>
        <begin position="137"/>
        <end position="188"/>
    </location>
</feature>
<sequence>MPAPAYKLTRYFIINSVLYWEHNLPPIRDKPGYFLFDNRAVTIQEITNLASRWETGVNFGPFGWNNFAKSEIQNAIYQLHKTGDPEYRIGKTSFTAEKLREFADYIESETTGRDGEKEKEPVMDIELAGDGHLKKIVDNLEAKLEAKLEAVRRYRKVCSEVALMRKSLAKKEEELKECERIIQLESEQV</sequence>
<gene>
    <name evidence="2" type="ORF">P167DRAFT_537134</name>
</gene>
<dbReference type="EMBL" id="ML119138">
    <property type="protein sequence ID" value="RPB11126.1"/>
    <property type="molecule type" value="Genomic_DNA"/>
</dbReference>
<evidence type="ECO:0000313" key="2">
    <source>
        <dbReference type="EMBL" id="RPB11126.1"/>
    </source>
</evidence>
<dbReference type="AlphaFoldDB" id="A0A3N4KKP2"/>
<protein>
    <submittedName>
        <fullName evidence="2">Uncharacterized protein</fullName>
    </submittedName>
</protein>
<reference evidence="2 3" key="1">
    <citation type="journal article" date="2018" name="Nat. Ecol. Evol.">
        <title>Pezizomycetes genomes reveal the molecular basis of ectomycorrhizal truffle lifestyle.</title>
        <authorList>
            <person name="Murat C."/>
            <person name="Payen T."/>
            <person name="Noel B."/>
            <person name="Kuo A."/>
            <person name="Morin E."/>
            <person name="Chen J."/>
            <person name="Kohler A."/>
            <person name="Krizsan K."/>
            <person name="Balestrini R."/>
            <person name="Da Silva C."/>
            <person name="Montanini B."/>
            <person name="Hainaut M."/>
            <person name="Levati E."/>
            <person name="Barry K.W."/>
            <person name="Belfiori B."/>
            <person name="Cichocki N."/>
            <person name="Clum A."/>
            <person name="Dockter R.B."/>
            <person name="Fauchery L."/>
            <person name="Guy J."/>
            <person name="Iotti M."/>
            <person name="Le Tacon F."/>
            <person name="Lindquist E.A."/>
            <person name="Lipzen A."/>
            <person name="Malagnac F."/>
            <person name="Mello A."/>
            <person name="Molinier V."/>
            <person name="Miyauchi S."/>
            <person name="Poulain J."/>
            <person name="Riccioni C."/>
            <person name="Rubini A."/>
            <person name="Sitrit Y."/>
            <person name="Splivallo R."/>
            <person name="Traeger S."/>
            <person name="Wang M."/>
            <person name="Zifcakova L."/>
            <person name="Wipf D."/>
            <person name="Zambonelli A."/>
            <person name="Paolocci F."/>
            <person name="Nowrousian M."/>
            <person name="Ottonello S."/>
            <person name="Baldrian P."/>
            <person name="Spatafora J.W."/>
            <person name="Henrissat B."/>
            <person name="Nagy L.G."/>
            <person name="Aury J.M."/>
            <person name="Wincker P."/>
            <person name="Grigoriev I.V."/>
            <person name="Bonfante P."/>
            <person name="Martin F.M."/>
        </authorList>
    </citation>
    <scope>NUCLEOTIDE SEQUENCE [LARGE SCALE GENOMIC DNA]</scope>
    <source>
        <strain evidence="2 3">CCBAS932</strain>
    </source>
</reference>
<proteinExistence type="predicted"/>
<accession>A0A3N4KKP2</accession>
<dbReference type="OrthoDB" id="10448957at2759"/>
<keyword evidence="3" id="KW-1185">Reference proteome</keyword>
<name>A0A3N4KKP2_9PEZI</name>